<dbReference type="PATRIC" id="fig|246196.57.peg.3503"/>
<dbReference type="KEGG" id="msm:MSMEG_3498"/>
<evidence type="ECO:0000313" key="2">
    <source>
        <dbReference type="EMBL" id="ABK73530.1"/>
    </source>
</evidence>
<evidence type="ECO:0000313" key="3">
    <source>
        <dbReference type="Proteomes" id="UP000000757"/>
    </source>
</evidence>
<reference evidence="2 3" key="1">
    <citation type="submission" date="2006-10" db="EMBL/GenBank/DDBJ databases">
        <authorList>
            <person name="Fleischmann R.D."/>
            <person name="Dodson R.J."/>
            <person name="Haft D.H."/>
            <person name="Merkel J.S."/>
            <person name="Nelson W.C."/>
            <person name="Fraser C.M."/>
        </authorList>
    </citation>
    <scope>NUCLEOTIDE SEQUENCE [LARGE SCALE GENOMIC DNA]</scope>
    <source>
        <strain evidence="3">ATCC 700084 / mc(2)155</strain>
    </source>
</reference>
<accession>A0QY14</accession>
<dbReference type="AlphaFoldDB" id="A0QY14"/>
<protein>
    <submittedName>
        <fullName evidence="2">Uncharacterized protein</fullName>
    </submittedName>
</protein>
<organism evidence="2 3">
    <name type="scientific">Mycolicibacterium smegmatis (strain ATCC 700084 / mc(2)155)</name>
    <name type="common">Mycobacterium smegmatis</name>
    <dbReference type="NCBI Taxonomy" id="246196"/>
    <lineage>
        <taxon>Bacteria</taxon>
        <taxon>Bacillati</taxon>
        <taxon>Actinomycetota</taxon>
        <taxon>Actinomycetes</taxon>
        <taxon>Mycobacteriales</taxon>
        <taxon>Mycobacteriaceae</taxon>
        <taxon>Mycolicibacterium</taxon>
    </lineage>
</organism>
<keyword evidence="3" id="KW-1185">Reference proteome</keyword>
<dbReference type="EMBL" id="CP000480">
    <property type="protein sequence ID" value="ABK73530.1"/>
    <property type="molecule type" value="Genomic_DNA"/>
</dbReference>
<dbReference type="Proteomes" id="UP000000757">
    <property type="component" value="Chromosome"/>
</dbReference>
<gene>
    <name evidence="2" type="ordered locus">MSMEG_3498</name>
</gene>
<dbReference type="STRING" id="246196.MSMEG_3498"/>
<proteinExistence type="predicted"/>
<dbReference type="KEGG" id="msb:LJ00_17410"/>
<name>A0QY14_MYCS2</name>
<sequence length="39" mass="4518">MIERTDLPPRQFAKHALDLRRSMRSTSPPVQCPREALGR</sequence>
<evidence type="ECO:0000256" key="1">
    <source>
        <dbReference type="SAM" id="MobiDB-lite"/>
    </source>
</evidence>
<feature type="region of interest" description="Disordered" evidence="1">
    <location>
        <begin position="18"/>
        <end position="39"/>
    </location>
</feature>